<dbReference type="HAMAP" id="MF_00972">
    <property type="entry name" value="tRNA_aden_deaminase"/>
    <property type="match status" value="1"/>
</dbReference>
<keyword evidence="5 8" id="KW-0378">Hydrolase</keyword>
<dbReference type="Gene3D" id="3.40.140.10">
    <property type="entry name" value="Cytidine Deaminase, domain 2"/>
    <property type="match status" value="1"/>
</dbReference>
<dbReference type="Proteomes" id="UP001597391">
    <property type="component" value="Unassembled WGS sequence"/>
</dbReference>
<dbReference type="GO" id="GO:0052717">
    <property type="term" value="F:tRNA-specific adenosine-34 deaminase activity"/>
    <property type="evidence" value="ECO:0007669"/>
    <property type="project" value="UniProtKB-EC"/>
</dbReference>
<evidence type="ECO:0000256" key="5">
    <source>
        <dbReference type="ARBA" id="ARBA00022801"/>
    </source>
</evidence>
<reference evidence="11" key="1">
    <citation type="journal article" date="2019" name="Int. J. Syst. Evol. Microbiol.">
        <title>The Global Catalogue of Microorganisms (GCM) 10K type strain sequencing project: providing services to taxonomists for standard genome sequencing and annotation.</title>
        <authorList>
            <consortium name="The Broad Institute Genomics Platform"/>
            <consortium name="The Broad Institute Genome Sequencing Center for Infectious Disease"/>
            <person name="Wu L."/>
            <person name="Ma J."/>
        </authorList>
    </citation>
    <scope>NUCLEOTIDE SEQUENCE [LARGE SCALE GENOMIC DNA]</scope>
    <source>
        <strain evidence="11">KCTC 33576</strain>
    </source>
</reference>
<dbReference type="InterPro" id="IPR002125">
    <property type="entry name" value="CMP_dCMP_dom"/>
</dbReference>
<dbReference type="SUPFAM" id="SSF53927">
    <property type="entry name" value="Cytidine deaminase-like"/>
    <property type="match status" value="1"/>
</dbReference>
<keyword evidence="4 8" id="KW-0479">Metal-binding</keyword>
<dbReference type="PROSITE" id="PS51747">
    <property type="entry name" value="CYT_DCMP_DEAMINASES_2"/>
    <property type="match status" value="1"/>
</dbReference>
<evidence type="ECO:0000256" key="7">
    <source>
        <dbReference type="ARBA" id="ARBA00048045"/>
    </source>
</evidence>
<evidence type="ECO:0000256" key="2">
    <source>
        <dbReference type="ARBA" id="ARBA00011738"/>
    </source>
</evidence>
<keyword evidence="6 8" id="KW-0862">Zinc</keyword>
<comment type="catalytic activity">
    <reaction evidence="7 8">
        <text>adenosine(34) in tRNA + H2O + H(+) = inosine(34) in tRNA + NH4(+)</text>
        <dbReference type="Rhea" id="RHEA:43168"/>
        <dbReference type="Rhea" id="RHEA-COMP:10373"/>
        <dbReference type="Rhea" id="RHEA-COMP:10374"/>
        <dbReference type="ChEBI" id="CHEBI:15377"/>
        <dbReference type="ChEBI" id="CHEBI:15378"/>
        <dbReference type="ChEBI" id="CHEBI:28938"/>
        <dbReference type="ChEBI" id="CHEBI:74411"/>
        <dbReference type="ChEBI" id="CHEBI:82852"/>
        <dbReference type="EC" id="3.5.4.33"/>
    </reaction>
</comment>
<keyword evidence="3 8" id="KW-0819">tRNA processing</keyword>
<dbReference type="CDD" id="cd01285">
    <property type="entry name" value="nucleoside_deaminase"/>
    <property type="match status" value="1"/>
</dbReference>
<name>A0ABW5XC83_9MICO</name>
<comment type="caution">
    <text evidence="10">The sequence shown here is derived from an EMBL/GenBank/DDBJ whole genome shotgun (WGS) entry which is preliminary data.</text>
</comment>
<dbReference type="InterPro" id="IPR028883">
    <property type="entry name" value="tRNA_aden_deaminase"/>
</dbReference>
<evidence type="ECO:0000256" key="6">
    <source>
        <dbReference type="ARBA" id="ARBA00022833"/>
    </source>
</evidence>
<evidence type="ECO:0000313" key="10">
    <source>
        <dbReference type="EMBL" id="MFD2840050.1"/>
    </source>
</evidence>
<evidence type="ECO:0000256" key="1">
    <source>
        <dbReference type="ARBA" id="ARBA00010669"/>
    </source>
</evidence>
<keyword evidence="11" id="KW-1185">Reference proteome</keyword>
<evidence type="ECO:0000259" key="9">
    <source>
        <dbReference type="PROSITE" id="PS51747"/>
    </source>
</evidence>
<accession>A0ABW5XC83</accession>
<comment type="function">
    <text evidence="8">Catalyzes the deamination of adenosine to inosine at the wobble position 34 of tRNA(Arg2).</text>
</comment>
<gene>
    <name evidence="8" type="primary">tadA</name>
    <name evidence="10" type="ORF">ACFSYH_05640</name>
</gene>
<feature type="binding site" evidence="8">
    <location>
        <position position="69"/>
    </location>
    <ligand>
        <name>Zn(2+)</name>
        <dbReference type="ChEBI" id="CHEBI:29105"/>
        <note>catalytic</note>
    </ligand>
</feature>
<comment type="similarity">
    <text evidence="1">Belongs to the cytidine and deoxycytidylate deaminase family. ADAT2 subfamily.</text>
</comment>
<dbReference type="RefSeq" id="WP_377465701.1">
    <property type="nucleotide sequence ID" value="NZ_JBHUOP010000002.1"/>
</dbReference>
<protein>
    <recommendedName>
        <fullName evidence="8">tRNA-specific adenosine deaminase</fullName>
        <ecNumber evidence="8">3.5.4.33</ecNumber>
    </recommendedName>
</protein>
<dbReference type="PROSITE" id="PS00903">
    <property type="entry name" value="CYT_DCMP_DEAMINASES_1"/>
    <property type="match status" value="1"/>
</dbReference>
<proteinExistence type="inferred from homology"/>
<dbReference type="EMBL" id="JBHUOP010000002">
    <property type="protein sequence ID" value="MFD2840050.1"/>
    <property type="molecule type" value="Genomic_DNA"/>
</dbReference>
<comment type="subunit">
    <text evidence="2 8">Homodimer.</text>
</comment>
<dbReference type="PANTHER" id="PTHR11079:SF202">
    <property type="entry name" value="TRNA-SPECIFIC ADENOSINE DEAMINASE"/>
    <property type="match status" value="1"/>
</dbReference>
<evidence type="ECO:0000256" key="4">
    <source>
        <dbReference type="ARBA" id="ARBA00022723"/>
    </source>
</evidence>
<feature type="domain" description="CMP/dCMP-type deaminase" evidence="9">
    <location>
        <begin position="10"/>
        <end position="164"/>
    </location>
</feature>
<comment type="cofactor">
    <cofactor evidence="8">
        <name>Zn(2+)</name>
        <dbReference type="ChEBI" id="CHEBI:29105"/>
    </cofactor>
    <text evidence="8">Binds 1 zinc ion per subunit.</text>
</comment>
<organism evidence="10 11">
    <name type="scientific">Populibacterium corticicola</name>
    <dbReference type="NCBI Taxonomy" id="1812826"/>
    <lineage>
        <taxon>Bacteria</taxon>
        <taxon>Bacillati</taxon>
        <taxon>Actinomycetota</taxon>
        <taxon>Actinomycetes</taxon>
        <taxon>Micrococcales</taxon>
        <taxon>Jonesiaceae</taxon>
        <taxon>Populibacterium</taxon>
    </lineage>
</organism>
<evidence type="ECO:0000256" key="8">
    <source>
        <dbReference type="HAMAP-Rule" id="MF_00972"/>
    </source>
</evidence>
<feature type="binding site" evidence="8">
    <location>
        <position position="102"/>
    </location>
    <ligand>
        <name>Zn(2+)</name>
        <dbReference type="ChEBI" id="CHEBI:29105"/>
        <note>catalytic</note>
    </ligand>
</feature>
<evidence type="ECO:0000256" key="3">
    <source>
        <dbReference type="ARBA" id="ARBA00022694"/>
    </source>
</evidence>
<evidence type="ECO:0000313" key="11">
    <source>
        <dbReference type="Proteomes" id="UP001597391"/>
    </source>
</evidence>
<feature type="active site" description="Proton donor" evidence="8">
    <location>
        <position position="71"/>
    </location>
</feature>
<dbReference type="Pfam" id="PF00383">
    <property type="entry name" value="dCMP_cyt_deam_1"/>
    <property type="match status" value="1"/>
</dbReference>
<dbReference type="InterPro" id="IPR016193">
    <property type="entry name" value="Cytidine_deaminase-like"/>
</dbReference>
<dbReference type="PANTHER" id="PTHR11079">
    <property type="entry name" value="CYTOSINE DEAMINASE FAMILY MEMBER"/>
    <property type="match status" value="1"/>
</dbReference>
<sequence length="166" mass="18261">MTLPISVPRAHWHEPMGRALQEARRALGDDTPASPAPDVPIGAVVLDSSSRIIGRGYNTRERDNDPTGHAEVNAIREAAQHLGSWRLDDCTLVVTLEPCAMCAGTILLSRIPRLVIGAWDLKAGATGSVWDIVRDARMNHFTEVISGVREAECARLLRDFFESRRP</sequence>
<feature type="binding site" evidence="8">
    <location>
        <position position="99"/>
    </location>
    <ligand>
        <name>Zn(2+)</name>
        <dbReference type="ChEBI" id="CHEBI:29105"/>
        <note>catalytic</note>
    </ligand>
</feature>
<dbReference type="InterPro" id="IPR016192">
    <property type="entry name" value="APOBEC/CMP_deaminase_Zn-bd"/>
</dbReference>
<dbReference type="EC" id="3.5.4.33" evidence="8"/>